<dbReference type="InterPro" id="IPR003968">
    <property type="entry name" value="K_chnl_volt-dep_Kv"/>
</dbReference>
<dbReference type="InterPro" id="IPR005821">
    <property type="entry name" value="Ion_trans_dom"/>
</dbReference>
<evidence type="ECO:0000256" key="7">
    <source>
        <dbReference type="ARBA" id="ARBA00022692"/>
    </source>
</evidence>
<dbReference type="FunFam" id="3.30.710.10:FF:000010">
    <property type="entry name" value="Potassium voltage-gated channel subfamily B member"/>
    <property type="match status" value="1"/>
</dbReference>
<feature type="compositionally biased region" description="Low complexity" evidence="15">
    <location>
        <begin position="707"/>
        <end position="720"/>
    </location>
</feature>
<dbReference type="SUPFAM" id="SSF81324">
    <property type="entry name" value="Voltage-gated potassium channels"/>
    <property type="match status" value="1"/>
</dbReference>
<dbReference type="InterPro" id="IPR011333">
    <property type="entry name" value="SKP1/BTB/POZ_sf"/>
</dbReference>
<feature type="transmembrane region" description="Helical" evidence="16">
    <location>
        <begin position="179"/>
        <end position="201"/>
    </location>
</feature>
<feature type="region of interest" description="Disordered" evidence="15">
    <location>
        <begin position="1"/>
        <end position="23"/>
    </location>
</feature>
<dbReference type="Pfam" id="PF02214">
    <property type="entry name" value="BTB_2"/>
    <property type="match status" value="1"/>
</dbReference>
<keyword evidence="14" id="KW-0407">Ion channel</keyword>
<feature type="transmembrane region" description="Helical" evidence="16">
    <location>
        <begin position="254"/>
        <end position="272"/>
    </location>
</feature>
<keyword evidence="11 16" id="KW-1133">Transmembrane helix</keyword>
<organism evidence="18 19">
    <name type="scientific">Eptatretus burgeri</name>
    <name type="common">Inshore hagfish</name>
    <dbReference type="NCBI Taxonomy" id="7764"/>
    <lineage>
        <taxon>Eukaryota</taxon>
        <taxon>Metazoa</taxon>
        <taxon>Chordata</taxon>
        <taxon>Craniata</taxon>
        <taxon>Vertebrata</taxon>
        <taxon>Cyclostomata</taxon>
        <taxon>Myxini</taxon>
        <taxon>Myxiniformes</taxon>
        <taxon>Myxinidae</taxon>
        <taxon>Eptatretinae</taxon>
        <taxon>Eptatretus</taxon>
    </lineage>
</organism>
<dbReference type="Pfam" id="PF00520">
    <property type="entry name" value="Ion_trans"/>
    <property type="match status" value="1"/>
</dbReference>
<proteinExistence type="predicted"/>
<keyword evidence="8" id="KW-0631">Potassium channel</keyword>
<evidence type="ECO:0000256" key="3">
    <source>
        <dbReference type="ARBA" id="ARBA00004484"/>
    </source>
</evidence>
<feature type="compositionally biased region" description="Polar residues" evidence="15">
    <location>
        <begin position="644"/>
        <end position="656"/>
    </location>
</feature>
<comment type="subcellular location">
    <subcellularLocation>
        <location evidence="2">Cell projection</location>
        <location evidence="2">Dendrite</location>
    </subcellularLocation>
    <subcellularLocation>
        <location evidence="1">Membrane</location>
        <topology evidence="1">Multi-pass membrane protein</topology>
    </subcellularLocation>
    <subcellularLocation>
        <location evidence="3">Perikaryon</location>
    </subcellularLocation>
</comment>
<dbReference type="PANTHER" id="PTHR11537:SF63">
    <property type="entry name" value="POTASSIUM VOLTAGE-GATED CHANNEL SUBFAMILY B MEMBER 1"/>
    <property type="match status" value="1"/>
</dbReference>
<dbReference type="Ensembl" id="ENSEBUT00000008554.1">
    <property type="protein sequence ID" value="ENSEBUP00000008062.1"/>
    <property type="gene ID" value="ENSEBUG00000005247.1"/>
</dbReference>
<dbReference type="PRINTS" id="PR01491">
    <property type="entry name" value="KVCHANNEL"/>
</dbReference>
<dbReference type="GO" id="GO:0001508">
    <property type="term" value="P:action potential"/>
    <property type="evidence" value="ECO:0007669"/>
    <property type="project" value="TreeGrafter"/>
</dbReference>
<evidence type="ECO:0000256" key="6">
    <source>
        <dbReference type="ARBA" id="ARBA00022553"/>
    </source>
</evidence>
<dbReference type="InterPro" id="IPR003131">
    <property type="entry name" value="T1-type_BTB"/>
</dbReference>
<evidence type="ECO:0000256" key="15">
    <source>
        <dbReference type="SAM" id="MobiDB-lite"/>
    </source>
</evidence>
<keyword evidence="19" id="KW-1185">Reference proteome</keyword>
<evidence type="ECO:0000256" key="12">
    <source>
        <dbReference type="ARBA" id="ARBA00023065"/>
    </source>
</evidence>
<keyword evidence="6" id="KW-0597">Phosphoprotein</keyword>
<dbReference type="InterPro" id="IPR003971">
    <property type="entry name" value="K_chnl_volt-dep_Kv5/Kv9"/>
</dbReference>
<evidence type="ECO:0000256" key="16">
    <source>
        <dbReference type="SAM" id="Phobius"/>
    </source>
</evidence>
<evidence type="ECO:0000256" key="10">
    <source>
        <dbReference type="ARBA" id="ARBA00022958"/>
    </source>
</evidence>
<reference evidence="18" key="1">
    <citation type="submission" date="2025-08" db="UniProtKB">
        <authorList>
            <consortium name="Ensembl"/>
        </authorList>
    </citation>
    <scope>IDENTIFICATION</scope>
</reference>
<evidence type="ECO:0000256" key="2">
    <source>
        <dbReference type="ARBA" id="ARBA00004279"/>
    </source>
</evidence>
<keyword evidence="4" id="KW-0813">Transport</keyword>
<dbReference type="Proteomes" id="UP000694388">
    <property type="component" value="Unplaced"/>
</dbReference>
<dbReference type="InterPro" id="IPR027359">
    <property type="entry name" value="Volt_channel_dom_sf"/>
</dbReference>
<dbReference type="GO" id="GO:0043204">
    <property type="term" value="C:perikaryon"/>
    <property type="evidence" value="ECO:0007669"/>
    <property type="project" value="UniProtKB-SubCell"/>
</dbReference>
<dbReference type="Gene3D" id="1.10.287.70">
    <property type="match status" value="1"/>
</dbReference>
<reference evidence="18" key="2">
    <citation type="submission" date="2025-09" db="UniProtKB">
        <authorList>
            <consortium name="Ensembl"/>
        </authorList>
    </citation>
    <scope>IDENTIFICATION</scope>
</reference>
<feature type="transmembrane region" description="Helical" evidence="16">
    <location>
        <begin position="324"/>
        <end position="344"/>
    </location>
</feature>
<keyword evidence="10" id="KW-0630">Potassium</keyword>
<dbReference type="AlphaFoldDB" id="A0A8C4Q0A3"/>
<feature type="compositionally biased region" description="Basic and acidic residues" evidence="15">
    <location>
        <begin position="758"/>
        <end position="768"/>
    </location>
</feature>
<keyword evidence="9" id="KW-0851">Voltage-gated channel</keyword>
<keyword evidence="13 16" id="KW-0472">Membrane</keyword>
<dbReference type="SMART" id="SM00225">
    <property type="entry name" value="BTB"/>
    <property type="match status" value="1"/>
</dbReference>
<dbReference type="GO" id="GO:0051260">
    <property type="term" value="P:protein homooligomerization"/>
    <property type="evidence" value="ECO:0007669"/>
    <property type="project" value="InterPro"/>
</dbReference>
<dbReference type="GO" id="GO:0005251">
    <property type="term" value="F:delayed rectifier potassium channel activity"/>
    <property type="evidence" value="ECO:0007669"/>
    <property type="project" value="TreeGrafter"/>
</dbReference>
<dbReference type="Gene3D" id="1.20.120.350">
    <property type="entry name" value="Voltage-gated potassium channels. Chain C"/>
    <property type="match status" value="1"/>
</dbReference>
<evidence type="ECO:0000256" key="11">
    <source>
        <dbReference type="ARBA" id="ARBA00022989"/>
    </source>
</evidence>
<dbReference type="FunFam" id="1.20.120.350:FF:000018">
    <property type="entry name" value="Potassium voltage-gated channel subfamily B member"/>
    <property type="match status" value="1"/>
</dbReference>
<name>A0A8C4Q0A3_EPTBU</name>
<accession>A0A8C4Q0A3</accession>
<dbReference type="InterPro" id="IPR028325">
    <property type="entry name" value="VG_K_chnl"/>
</dbReference>
<keyword evidence="12" id="KW-0406">Ion transport</keyword>
<dbReference type="GO" id="GO:0008076">
    <property type="term" value="C:voltage-gated potassium channel complex"/>
    <property type="evidence" value="ECO:0007669"/>
    <property type="project" value="InterPro"/>
</dbReference>
<sequence>MNSRASLPTALDPSSQPRRKPGSWRVRLNVGGVTHEVLWRTLERLPRTRLGRLRGADTHSHALELCDDYDLDQNEYFFDRHPGAFVSILNFYRTGKLHMMEEMCALSFSQELDYWGVDEIYLESCCQARYHQKKEQMNEEMRREVDGQREREAEDFTGMCCADKRKKLWNLLEKPSSSLAAKVLAIMSILFIILSTIALSLNTLPELHHSDEFGNQVDNPSLAHVEAVCIAWFTTEYVLRFVSAPNKWKFLKGALNVIDLLAILPYYVTIFLTESNQNVLQFQNVRRVVQIFRIMRILRILKLARHSTGLQSLGFTLRRSYNELGLLILFLAMGIMIFSSLVFFAEKDEPRTKFSSIPASFWWATITMTTVGYGDIYPQTLLGKIVGGLCCIAGVLVIALPIPIIVNNFSEFYKEQKRQEKAVKRREAIERAKRNGSIISTNSHDSLLHGLDFGEQVADNRQPLPDPNGMQQLATLDAQSNHCLELREMNSDSETKPNKTEALKSSLTQVAQNRESYIETAAVDSSCSVVMEKQPEKEICSNRQRTTNSADSSANVSSKMLGCQFHSLAPDVRTFSSMDSFASCSADPLKGFTSLKSSSPWWHGTNAKSYLPGVSAEDGEVSLLSISVGTLPMSKPPMKSSPKNQLSEDNNGQEVETIPSNCSLDATAHAMQPKIRNNESTHFRIIETTAQMATSGDTADDVNPTFSVIPSSTDSSSVPSLSPPMLSPLRQENGTRGLHWDDNTVHPRSRSQALPQKTAREPESLRDHAVDSPIAYHVVDRYV</sequence>
<evidence type="ECO:0000256" key="8">
    <source>
        <dbReference type="ARBA" id="ARBA00022826"/>
    </source>
</evidence>
<evidence type="ECO:0000256" key="14">
    <source>
        <dbReference type="ARBA" id="ARBA00023303"/>
    </source>
</evidence>
<dbReference type="InterPro" id="IPR000210">
    <property type="entry name" value="BTB/POZ_dom"/>
</dbReference>
<evidence type="ECO:0000313" key="18">
    <source>
        <dbReference type="Ensembl" id="ENSEBUP00000008062.1"/>
    </source>
</evidence>
<dbReference type="FunFam" id="1.10.287.70:FF:000034">
    <property type="entry name" value="Potassium voltage-gated channel subfamily B member"/>
    <property type="match status" value="1"/>
</dbReference>
<evidence type="ECO:0000256" key="9">
    <source>
        <dbReference type="ARBA" id="ARBA00022882"/>
    </source>
</evidence>
<feature type="transmembrane region" description="Helical" evidence="16">
    <location>
        <begin position="385"/>
        <end position="409"/>
    </location>
</feature>
<dbReference type="Gene3D" id="3.30.710.10">
    <property type="entry name" value="Potassium Channel Kv1.1, Chain A"/>
    <property type="match status" value="1"/>
</dbReference>
<feature type="region of interest" description="Disordered" evidence="15">
    <location>
        <begin position="632"/>
        <end position="656"/>
    </location>
</feature>
<dbReference type="PANTHER" id="PTHR11537">
    <property type="entry name" value="VOLTAGE-GATED POTASSIUM CHANNEL"/>
    <property type="match status" value="1"/>
</dbReference>
<evidence type="ECO:0000256" key="1">
    <source>
        <dbReference type="ARBA" id="ARBA00004141"/>
    </source>
</evidence>
<feature type="region of interest" description="Disordered" evidence="15">
    <location>
        <begin position="694"/>
        <end position="768"/>
    </location>
</feature>
<evidence type="ECO:0000256" key="13">
    <source>
        <dbReference type="ARBA" id="ARBA00023136"/>
    </source>
</evidence>
<dbReference type="PRINTS" id="PR00169">
    <property type="entry name" value="KCHANNEL"/>
</dbReference>
<dbReference type="GeneTree" id="ENSGT00940000161902"/>
<dbReference type="CDD" id="cd18378">
    <property type="entry name" value="BTB_POZ_Kv2_KCNB"/>
    <property type="match status" value="1"/>
</dbReference>
<dbReference type="GO" id="GO:0030425">
    <property type="term" value="C:dendrite"/>
    <property type="evidence" value="ECO:0007669"/>
    <property type="project" value="UniProtKB-SubCell"/>
</dbReference>
<feature type="transmembrane region" description="Helical" evidence="16">
    <location>
        <begin position="221"/>
        <end position="242"/>
    </location>
</feature>
<feature type="compositionally biased region" description="Low complexity" evidence="15">
    <location>
        <begin position="632"/>
        <end position="643"/>
    </location>
</feature>
<evidence type="ECO:0000259" key="17">
    <source>
        <dbReference type="SMART" id="SM00225"/>
    </source>
</evidence>
<protein>
    <recommendedName>
        <fullName evidence="17">BTB domain-containing protein</fullName>
    </recommendedName>
</protein>
<evidence type="ECO:0000256" key="4">
    <source>
        <dbReference type="ARBA" id="ARBA00022448"/>
    </source>
</evidence>
<evidence type="ECO:0000313" key="19">
    <source>
        <dbReference type="Proteomes" id="UP000694388"/>
    </source>
</evidence>
<dbReference type="PRINTS" id="PR01494">
    <property type="entry name" value="KV9CHANNEL"/>
</dbReference>
<dbReference type="SUPFAM" id="SSF54695">
    <property type="entry name" value="POZ domain"/>
    <property type="match status" value="1"/>
</dbReference>
<evidence type="ECO:0000256" key="5">
    <source>
        <dbReference type="ARBA" id="ARBA00022538"/>
    </source>
</evidence>
<keyword evidence="5" id="KW-0633">Potassium transport</keyword>
<feature type="domain" description="BTB" evidence="17">
    <location>
        <begin position="24"/>
        <end position="133"/>
    </location>
</feature>
<feature type="compositionally biased region" description="Polar residues" evidence="15">
    <location>
        <begin position="1"/>
        <end position="16"/>
    </location>
</feature>
<keyword evidence="7 16" id="KW-0812">Transmembrane</keyword>